<evidence type="ECO:0008006" key="3">
    <source>
        <dbReference type="Google" id="ProtNLM"/>
    </source>
</evidence>
<dbReference type="AlphaFoldDB" id="A0A318SNI3"/>
<reference evidence="1 2" key="1">
    <citation type="submission" date="2018-06" db="EMBL/GenBank/DDBJ databases">
        <title>Genomic Encyclopedia of Type Strains, Phase III (KMG-III): the genomes of soil and plant-associated and newly described type strains.</title>
        <authorList>
            <person name="Whitman W."/>
        </authorList>
    </citation>
    <scope>NUCLEOTIDE SEQUENCE [LARGE SCALE GENOMIC DNA]</scope>
    <source>
        <strain evidence="1 2">CECT 9025</strain>
    </source>
</reference>
<evidence type="ECO:0000313" key="2">
    <source>
        <dbReference type="Proteomes" id="UP000248311"/>
    </source>
</evidence>
<accession>A0A318SNI3</accession>
<protein>
    <recommendedName>
        <fullName evidence="3">Sulfotransferase family protein</fullName>
    </recommendedName>
</protein>
<dbReference type="SUPFAM" id="SSF52540">
    <property type="entry name" value="P-loop containing nucleoside triphosphate hydrolases"/>
    <property type="match status" value="1"/>
</dbReference>
<dbReference type="RefSeq" id="WP_110815263.1">
    <property type="nucleotide sequence ID" value="NZ_QJTE01000005.1"/>
</dbReference>
<sequence length="332" mass="36867">MSKVVLHIGTHKTATTTIQDTFWNNAELLAEQGVIYPRMGRVTGHHGLVCDWNPHLPPVYRLDAGSRGSFAALAEAYADKDVTVLLSSEELSRADPKAAVDFAEIRRLLSAFDEIEVLCVLRPQWEFLQSSYLEVSKRGAPPRPPQLVDPVIERGSFFGLYVDYTMLLDRLERVFAPEEITFADFAALRAEPDGILGWMLRHLGCDLPASALEAINGGSSNVSPMPLAGWAANLMAEPKAAPPWLIDTAERVIRRQHGEAVRTCLFSRAEFDRLAAHFDARNALLAERRAAVQPDFAVAAADPSRITLHRDRFDCWHGLARQLAQDVMSLDD</sequence>
<dbReference type="EMBL" id="QJTE01000005">
    <property type="protein sequence ID" value="PYE82165.1"/>
    <property type="molecule type" value="Genomic_DNA"/>
</dbReference>
<keyword evidence="2" id="KW-1185">Reference proteome</keyword>
<dbReference type="OrthoDB" id="7540582at2"/>
<dbReference type="Gene3D" id="3.40.50.300">
    <property type="entry name" value="P-loop containing nucleotide triphosphate hydrolases"/>
    <property type="match status" value="1"/>
</dbReference>
<name>A0A318SNI3_9RHOB</name>
<dbReference type="InterPro" id="IPR027417">
    <property type="entry name" value="P-loop_NTPase"/>
</dbReference>
<dbReference type="Proteomes" id="UP000248311">
    <property type="component" value="Unassembled WGS sequence"/>
</dbReference>
<gene>
    <name evidence="1" type="ORF">DFP88_1055</name>
</gene>
<evidence type="ECO:0000313" key="1">
    <source>
        <dbReference type="EMBL" id="PYE82165.1"/>
    </source>
</evidence>
<comment type="caution">
    <text evidence="1">The sequence shown here is derived from an EMBL/GenBank/DDBJ whole genome shotgun (WGS) entry which is preliminary data.</text>
</comment>
<proteinExistence type="predicted"/>
<organism evidence="1 2">
    <name type="scientific">Pseudoroseicyclus aestuarii</name>
    <dbReference type="NCBI Taxonomy" id="1795041"/>
    <lineage>
        <taxon>Bacteria</taxon>
        <taxon>Pseudomonadati</taxon>
        <taxon>Pseudomonadota</taxon>
        <taxon>Alphaproteobacteria</taxon>
        <taxon>Rhodobacterales</taxon>
        <taxon>Paracoccaceae</taxon>
        <taxon>Pseudoroseicyclus</taxon>
    </lineage>
</organism>